<proteinExistence type="predicted"/>
<evidence type="ECO:0000313" key="2">
    <source>
        <dbReference type="EMBL" id="KAK4585544.1"/>
    </source>
</evidence>
<comment type="caution">
    <text evidence="2">The sequence shown here is derived from an EMBL/GenBank/DDBJ whole genome shotgun (WGS) entry which is preliminary data.</text>
</comment>
<feature type="region of interest" description="Disordered" evidence="1">
    <location>
        <begin position="68"/>
        <end position="97"/>
    </location>
</feature>
<accession>A0AAN7F541</accession>
<dbReference type="Proteomes" id="UP001324115">
    <property type="component" value="Unassembled WGS sequence"/>
</dbReference>
<evidence type="ECO:0000256" key="1">
    <source>
        <dbReference type="SAM" id="MobiDB-lite"/>
    </source>
</evidence>
<name>A0AAN7F541_QUERU</name>
<keyword evidence="3" id="KW-1185">Reference proteome</keyword>
<dbReference type="PANTHER" id="PTHR34808:SF2">
    <property type="entry name" value="EXPRESSED PROTEIN"/>
    <property type="match status" value="1"/>
</dbReference>
<dbReference type="AlphaFoldDB" id="A0AAN7F541"/>
<reference evidence="2 3" key="1">
    <citation type="journal article" date="2023" name="G3 (Bethesda)">
        <title>A haplotype-resolved chromosome-scale genome for Quercus rubra L. provides insights into the genetics of adaptive traits for red oak species.</title>
        <authorList>
            <person name="Kapoor B."/>
            <person name="Jenkins J."/>
            <person name="Schmutz J."/>
            <person name="Zhebentyayeva T."/>
            <person name="Kuelheim C."/>
            <person name="Coggeshall M."/>
            <person name="Heim C."/>
            <person name="Lasky J.R."/>
            <person name="Leites L."/>
            <person name="Islam-Faridi N."/>
            <person name="Romero-Severson J."/>
            <person name="DeLeo V.L."/>
            <person name="Lucas S.M."/>
            <person name="Lazic D."/>
            <person name="Gailing O."/>
            <person name="Carlson J."/>
            <person name="Staton M."/>
        </authorList>
    </citation>
    <scope>NUCLEOTIDE SEQUENCE [LARGE SCALE GENOMIC DNA]</scope>
    <source>
        <strain evidence="2">Pseudo-F2</strain>
    </source>
</reference>
<dbReference type="EMBL" id="JAXUIC010000006">
    <property type="protein sequence ID" value="KAK4585544.1"/>
    <property type="molecule type" value="Genomic_DNA"/>
</dbReference>
<protein>
    <submittedName>
        <fullName evidence="2">Uncharacterized protein</fullName>
    </submittedName>
</protein>
<organism evidence="2 3">
    <name type="scientific">Quercus rubra</name>
    <name type="common">Northern red oak</name>
    <name type="synonym">Quercus borealis</name>
    <dbReference type="NCBI Taxonomy" id="3512"/>
    <lineage>
        <taxon>Eukaryota</taxon>
        <taxon>Viridiplantae</taxon>
        <taxon>Streptophyta</taxon>
        <taxon>Embryophyta</taxon>
        <taxon>Tracheophyta</taxon>
        <taxon>Spermatophyta</taxon>
        <taxon>Magnoliopsida</taxon>
        <taxon>eudicotyledons</taxon>
        <taxon>Gunneridae</taxon>
        <taxon>Pentapetalae</taxon>
        <taxon>rosids</taxon>
        <taxon>fabids</taxon>
        <taxon>Fagales</taxon>
        <taxon>Fagaceae</taxon>
        <taxon>Quercus</taxon>
    </lineage>
</organism>
<evidence type="ECO:0000313" key="3">
    <source>
        <dbReference type="Proteomes" id="UP001324115"/>
    </source>
</evidence>
<sequence length="97" mass="11138">MEGASMVRIDRKSSIESEPRTLRFDQIQYARETALYVLNTRTIEEAMTIFMKGLEPVVSTARHNENTMIDTEDEELEFTEDQKRLPAGPRDIASAPF</sequence>
<feature type="compositionally biased region" description="Acidic residues" evidence="1">
    <location>
        <begin position="70"/>
        <end position="79"/>
    </location>
</feature>
<gene>
    <name evidence="2" type="ORF">RGQ29_022980</name>
</gene>
<dbReference type="PANTHER" id="PTHR34808">
    <property type="entry name" value="EXPRESSED PROTEIN"/>
    <property type="match status" value="1"/>
</dbReference>